<accession>A0A6A5XW70</accession>
<reference evidence="2" key="1">
    <citation type="journal article" date="2020" name="Stud. Mycol.">
        <title>101 Dothideomycetes genomes: a test case for predicting lifestyles and emergence of pathogens.</title>
        <authorList>
            <person name="Haridas S."/>
            <person name="Albert R."/>
            <person name="Binder M."/>
            <person name="Bloem J."/>
            <person name="Labutti K."/>
            <person name="Salamov A."/>
            <person name="Andreopoulos B."/>
            <person name="Baker S."/>
            <person name="Barry K."/>
            <person name="Bills G."/>
            <person name="Bluhm B."/>
            <person name="Cannon C."/>
            <person name="Castanera R."/>
            <person name="Culley D."/>
            <person name="Daum C."/>
            <person name="Ezra D."/>
            <person name="Gonzalez J."/>
            <person name="Henrissat B."/>
            <person name="Kuo A."/>
            <person name="Liang C."/>
            <person name="Lipzen A."/>
            <person name="Lutzoni F."/>
            <person name="Magnuson J."/>
            <person name="Mondo S."/>
            <person name="Nolan M."/>
            <person name="Ohm R."/>
            <person name="Pangilinan J."/>
            <person name="Park H.-J."/>
            <person name="Ramirez L."/>
            <person name="Alfaro M."/>
            <person name="Sun H."/>
            <person name="Tritt A."/>
            <person name="Yoshinaga Y."/>
            <person name="Zwiers L.-H."/>
            <person name="Turgeon B."/>
            <person name="Goodwin S."/>
            <person name="Spatafora J."/>
            <person name="Crous P."/>
            <person name="Grigoriev I."/>
        </authorList>
    </citation>
    <scope>NUCLEOTIDE SEQUENCE</scope>
    <source>
        <strain evidence="2">CBS 175.79</strain>
    </source>
</reference>
<dbReference type="RefSeq" id="XP_033384823.1">
    <property type="nucleotide sequence ID" value="XM_033532029.1"/>
</dbReference>
<feature type="region of interest" description="Disordered" evidence="1">
    <location>
        <begin position="299"/>
        <end position="381"/>
    </location>
</feature>
<proteinExistence type="predicted"/>
<organism evidence="2 3">
    <name type="scientific">Aaosphaeria arxii CBS 175.79</name>
    <dbReference type="NCBI Taxonomy" id="1450172"/>
    <lineage>
        <taxon>Eukaryota</taxon>
        <taxon>Fungi</taxon>
        <taxon>Dikarya</taxon>
        <taxon>Ascomycota</taxon>
        <taxon>Pezizomycotina</taxon>
        <taxon>Dothideomycetes</taxon>
        <taxon>Pleosporomycetidae</taxon>
        <taxon>Pleosporales</taxon>
        <taxon>Pleosporales incertae sedis</taxon>
        <taxon>Aaosphaeria</taxon>
    </lineage>
</organism>
<protein>
    <submittedName>
        <fullName evidence="2">Uncharacterized protein</fullName>
    </submittedName>
</protein>
<sequence>MTSRDLHGTQMDYTTDTDNGAAQQVNQGALNDSLMSGLPGPTLTENRLSFFKYVWSWKHDKQHMQWFRARGVAKGMSDPIINEPYWDHPTIPFPSEYMRPTTSSFISPQMSGANAITTASSESLMAGASTEQRAAEEDDFTNSESGASDDTVPTEIGHISRPHDDEGAGSFTWGRHKPQGGHTPQAEFPTRHMQPSGMQSFYDAQGARQPPPDPKSGGSLDTSNSQPDIITLSDLLRLEQSDTRHDVSASDNDISSTVAFSTASVAQSDTGTFTSPNDSQMFDANDATQLTKDEIADTNPRNRSSAVLKGKKTMDQVAGTKMSHSQKLAAARRAKKGHHCNITPPKLDDEKTSGSASRRKKSAKDRGSTMPNEEVQPTHVTSKVVSDAVEKLLLIVNDQNKDESERLEARCQLQLLLNVALNMVGTQHEREQASEALVRTLALADDLQSDSACVVI</sequence>
<evidence type="ECO:0000313" key="3">
    <source>
        <dbReference type="Proteomes" id="UP000799778"/>
    </source>
</evidence>
<evidence type="ECO:0000256" key="1">
    <source>
        <dbReference type="SAM" id="MobiDB-lite"/>
    </source>
</evidence>
<name>A0A6A5XW70_9PLEO</name>
<feature type="region of interest" description="Disordered" evidence="1">
    <location>
        <begin position="1"/>
        <end position="20"/>
    </location>
</feature>
<dbReference type="EMBL" id="ML978069">
    <property type="protein sequence ID" value="KAF2016484.1"/>
    <property type="molecule type" value="Genomic_DNA"/>
</dbReference>
<feature type="compositionally biased region" description="Basic residues" evidence="1">
    <location>
        <begin position="330"/>
        <end position="339"/>
    </location>
</feature>
<dbReference type="Proteomes" id="UP000799778">
    <property type="component" value="Unassembled WGS sequence"/>
</dbReference>
<keyword evidence="3" id="KW-1185">Reference proteome</keyword>
<dbReference type="AlphaFoldDB" id="A0A6A5XW70"/>
<dbReference type="GeneID" id="54289426"/>
<evidence type="ECO:0000313" key="2">
    <source>
        <dbReference type="EMBL" id="KAF2016484.1"/>
    </source>
</evidence>
<feature type="compositionally biased region" description="Polar residues" evidence="1">
    <location>
        <begin position="11"/>
        <end position="20"/>
    </location>
</feature>
<gene>
    <name evidence="2" type="ORF">BU24DRAFT_462633</name>
</gene>
<feature type="region of interest" description="Disordered" evidence="1">
    <location>
        <begin position="123"/>
        <end position="227"/>
    </location>
</feature>